<protein>
    <submittedName>
        <fullName evidence="2">Uncharacterized protein</fullName>
    </submittedName>
</protein>
<dbReference type="AlphaFoldDB" id="A0AAN8RRH1"/>
<name>A0AAN8RRH1_9PEZI</name>
<dbReference type="EMBL" id="JAVHJM010000011">
    <property type="protein sequence ID" value="KAK6502632.1"/>
    <property type="molecule type" value="Genomic_DNA"/>
</dbReference>
<evidence type="ECO:0000256" key="1">
    <source>
        <dbReference type="SAM" id="MobiDB-lite"/>
    </source>
</evidence>
<evidence type="ECO:0000313" key="2">
    <source>
        <dbReference type="EMBL" id="KAK6502632.1"/>
    </source>
</evidence>
<comment type="caution">
    <text evidence="2">The sequence shown here is derived from an EMBL/GenBank/DDBJ whole genome shotgun (WGS) entry which is preliminary data.</text>
</comment>
<gene>
    <name evidence="2" type="ORF">TWF506_003212</name>
</gene>
<sequence length="345" mass="39156">MSFVNDPTDFDTLSETDDWGRTFDQIGISVKLKNAILMPEFEDLRYTASSCFWAAQAIEDNYYALLSLGPELEDRAIYLQSINYKDRERKKASKEESASQPPSLPNDGPSAPQKQPGQPIESAAPEPSVSKPLGTTTTLYRASNLETALIYYDAATGLASDEAFGSAPGDLSGRTPVTYWTPQKEVADRYAKWAKHKSPESKVIITEVEVSEELVSQLKPLLFWGLENGKMNPDFQQFTCLCRRAALDRSFPNHLQYVDKADMIIAHILRHKNAYYNKMDNDGWKKIDASNLLKIEIDDDPAPRLGIQWVFKSREAQRQFSEHCQGKVLQYNMHRLTINEVELKY</sequence>
<organism evidence="2 3">
    <name type="scientific">Arthrobotrys conoides</name>
    <dbReference type="NCBI Taxonomy" id="74498"/>
    <lineage>
        <taxon>Eukaryota</taxon>
        <taxon>Fungi</taxon>
        <taxon>Dikarya</taxon>
        <taxon>Ascomycota</taxon>
        <taxon>Pezizomycotina</taxon>
        <taxon>Orbiliomycetes</taxon>
        <taxon>Orbiliales</taxon>
        <taxon>Orbiliaceae</taxon>
        <taxon>Arthrobotrys</taxon>
    </lineage>
</organism>
<reference evidence="2 3" key="1">
    <citation type="submission" date="2019-10" db="EMBL/GenBank/DDBJ databases">
        <authorList>
            <person name="Palmer J.M."/>
        </authorList>
    </citation>
    <scope>NUCLEOTIDE SEQUENCE [LARGE SCALE GENOMIC DNA]</scope>
    <source>
        <strain evidence="2 3">TWF506</strain>
    </source>
</reference>
<dbReference type="Proteomes" id="UP001307849">
    <property type="component" value="Unassembled WGS sequence"/>
</dbReference>
<proteinExistence type="predicted"/>
<accession>A0AAN8RRH1</accession>
<keyword evidence="3" id="KW-1185">Reference proteome</keyword>
<evidence type="ECO:0000313" key="3">
    <source>
        <dbReference type="Proteomes" id="UP001307849"/>
    </source>
</evidence>
<feature type="region of interest" description="Disordered" evidence="1">
    <location>
        <begin position="88"/>
        <end position="134"/>
    </location>
</feature>
<feature type="compositionally biased region" description="Basic and acidic residues" evidence="1">
    <location>
        <begin position="88"/>
        <end position="97"/>
    </location>
</feature>